<reference evidence="1" key="1">
    <citation type="submission" date="2021-04" db="EMBL/GenBank/DDBJ databases">
        <title>Whole genome sequencing of Enterococci isolates from hospitalized patients.</title>
        <authorList>
            <person name="Ogoti B.M."/>
            <person name="Onyambu F.G."/>
        </authorList>
    </citation>
    <scope>NUCLEOTIDE SEQUENCE</scope>
    <source>
        <strain evidence="1">242</strain>
    </source>
</reference>
<proteinExistence type="predicted"/>
<name>A0A941FJ29_9BACI</name>
<evidence type="ECO:0008006" key="3">
    <source>
        <dbReference type="Google" id="ProtNLM"/>
    </source>
</evidence>
<organism evidence="1 2">
    <name type="scientific">Peribacillus frigoritolerans</name>
    <dbReference type="NCBI Taxonomy" id="450367"/>
    <lineage>
        <taxon>Bacteria</taxon>
        <taxon>Bacillati</taxon>
        <taxon>Bacillota</taxon>
        <taxon>Bacilli</taxon>
        <taxon>Bacillales</taxon>
        <taxon>Bacillaceae</taxon>
        <taxon>Peribacillus</taxon>
    </lineage>
</organism>
<gene>
    <name evidence="1" type="ORF">KEH51_15735</name>
</gene>
<evidence type="ECO:0000313" key="1">
    <source>
        <dbReference type="EMBL" id="MBR8645140.1"/>
    </source>
</evidence>
<sequence length="129" mass="15680">MIYIDNFTSEEIVPFYIGQAKDIQRRYKQHFEEILALNRLSYEEYKNYFYSGSSSYYEGKFKACKIFKYMIENKCTLQDFRITILEEVEEENLNEKNWSIFKDYYLHFSALTNLILFLNSLSSDFQIQK</sequence>
<evidence type="ECO:0000313" key="2">
    <source>
        <dbReference type="Proteomes" id="UP000680045"/>
    </source>
</evidence>
<protein>
    <recommendedName>
        <fullName evidence="3">GIY-YIG domain-containing protein</fullName>
    </recommendedName>
</protein>
<dbReference type="Proteomes" id="UP000680045">
    <property type="component" value="Unassembled WGS sequence"/>
</dbReference>
<dbReference type="AlphaFoldDB" id="A0A941FJ29"/>
<comment type="caution">
    <text evidence="1">The sequence shown here is derived from an EMBL/GenBank/DDBJ whole genome shotgun (WGS) entry which is preliminary data.</text>
</comment>
<accession>A0A941FJ29</accession>
<dbReference type="EMBL" id="JAGTPW010000027">
    <property type="protein sequence ID" value="MBR8645140.1"/>
    <property type="molecule type" value="Genomic_DNA"/>
</dbReference>